<reference evidence="1" key="1">
    <citation type="submission" date="2014-09" db="EMBL/GenBank/DDBJ databases">
        <authorList>
            <person name="Magalhaes I.L.F."/>
            <person name="Oliveira U."/>
            <person name="Santos F.R."/>
            <person name="Vidigal T.H.D.A."/>
            <person name="Brescovit A.D."/>
            <person name="Santos A.J."/>
        </authorList>
    </citation>
    <scope>NUCLEOTIDE SEQUENCE</scope>
    <source>
        <tissue evidence="1">Shoot tissue taken approximately 20 cm above the soil surface</tissue>
    </source>
</reference>
<proteinExistence type="predicted"/>
<dbReference type="AlphaFoldDB" id="A0A0A9CUG6"/>
<dbReference type="EMBL" id="GBRH01222798">
    <property type="protein sequence ID" value="JAD75097.1"/>
    <property type="molecule type" value="Transcribed_RNA"/>
</dbReference>
<organism evidence="1">
    <name type="scientific">Arundo donax</name>
    <name type="common">Giant reed</name>
    <name type="synonym">Donax arundinaceus</name>
    <dbReference type="NCBI Taxonomy" id="35708"/>
    <lineage>
        <taxon>Eukaryota</taxon>
        <taxon>Viridiplantae</taxon>
        <taxon>Streptophyta</taxon>
        <taxon>Embryophyta</taxon>
        <taxon>Tracheophyta</taxon>
        <taxon>Spermatophyta</taxon>
        <taxon>Magnoliopsida</taxon>
        <taxon>Liliopsida</taxon>
        <taxon>Poales</taxon>
        <taxon>Poaceae</taxon>
        <taxon>PACMAD clade</taxon>
        <taxon>Arundinoideae</taxon>
        <taxon>Arundineae</taxon>
        <taxon>Arundo</taxon>
    </lineage>
</organism>
<reference evidence="1" key="2">
    <citation type="journal article" date="2015" name="Data Brief">
        <title>Shoot transcriptome of the giant reed, Arundo donax.</title>
        <authorList>
            <person name="Barrero R.A."/>
            <person name="Guerrero F.D."/>
            <person name="Moolhuijzen P."/>
            <person name="Goolsby J.A."/>
            <person name="Tidwell J."/>
            <person name="Bellgard S.E."/>
            <person name="Bellgard M.I."/>
        </authorList>
    </citation>
    <scope>NUCLEOTIDE SEQUENCE</scope>
    <source>
        <tissue evidence="1">Shoot tissue taken approximately 20 cm above the soil surface</tissue>
    </source>
</reference>
<accession>A0A0A9CUG6</accession>
<evidence type="ECO:0000313" key="1">
    <source>
        <dbReference type="EMBL" id="JAD75097.1"/>
    </source>
</evidence>
<protein>
    <submittedName>
        <fullName evidence="1">SET104</fullName>
    </submittedName>
</protein>
<sequence length="178" mass="19955">MVLGQKAMVLLLQVAGRRIRKGMVGWEIPLAKLQSSIASQMRLPMVLLLQIAGRRIRKEMVGWEIPLAKLQSSVTWQMRLPTRATKQPKVALWQVLAAMVMKRIAARGGRYSYHGGSRSGTNDHSPKLLTPIMDLLIFQHTGLRMAQRNALQQLEVLCGVMQVPILVLEFQLCVASPH</sequence>
<name>A0A0A9CUG6_ARUDO</name>